<accession>A0A368PNY0</accession>
<dbReference type="AlphaFoldDB" id="A0A368PNY0"/>
<feature type="compositionally biased region" description="Gly residues" evidence="1">
    <location>
        <begin position="23"/>
        <end position="34"/>
    </location>
</feature>
<feature type="region of interest" description="Disordered" evidence="1">
    <location>
        <begin position="1"/>
        <end position="36"/>
    </location>
</feature>
<organism evidence="2">
    <name type="scientific">Setaria italica</name>
    <name type="common">Foxtail millet</name>
    <name type="synonym">Panicum italicum</name>
    <dbReference type="NCBI Taxonomy" id="4555"/>
    <lineage>
        <taxon>Eukaryota</taxon>
        <taxon>Viridiplantae</taxon>
        <taxon>Streptophyta</taxon>
        <taxon>Embryophyta</taxon>
        <taxon>Tracheophyta</taxon>
        <taxon>Spermatophyta</taxon>
        <taxon>Magnoliopsida</taxon>
        <taxon>Liliopsida</taxon>
        <taxon>Poales</taxon>
        <taxon>Poaceae</taxon>
        <taxon>PACMAD clade</taxon>
        <taxon>Panicoideae</taxon>
        <taxon>Panicodae</taxon>
        <taxon>Paniceae</taxon>
        <taxon>Cenchrinae</taxon>
        <taxon>Setaria</taxon>
    </lineage>
</organism>
<reference evidence="2" key="1">
    <citation type="journal article" date="2012" name="Nat. Biotechnol.">
        <title>Reference genome sequence of the model plant Setaria.</title>
        <authorList>
            <person name="Bennetzen J.L."/>
            <person name="Schmutz J."/>
            <person name="Wang H."/>
            <person name="Percifield R."/>
            <person name="Hawkins J."/>
            <person name="Pontaroli A.C."/>
            <person name="Estep M."/>
            <person name="Feng L."/>
            <person name="Vaughn J.N."/>
            <person name="Grimwood J."/>
            <person name="Jenkins J."/>
            <person name="Barry K."/>
            <person name="Lindquist E."/>
            <person name="Hellsten U."/>
            <person name="Deshpande S."/>
            <person name="Wang X."/>
            <person name="Wu X."/>
            <person name="Mitros T."/>
            <person name="Triplett J."/>
            <person name="Yang X."/>
            <person name="Ye C.Y."/>
            <person name="Mauro-Herrera M."/>
            <person name="Wang L."/>
            <person name="Li P."/>
            <person name="Sharma M."/>
            <person name="Sharma R."/>
            <person name="Ronald P.C."/>
            <person name="Panaud O."/>
            <person name="Kellogg E.A."/>
            <person name="Brutnell T.P."/>
            <person name="Doust A.N."/>
            <person name="Tuskan G.A."/>
            <person name="Rokhsar D."/>
            <person name="Devos K.M."/>
        </authorList>
    </citation>
    <scope>NUCLEOTIDE SEQUENCE [LARGE SCALE GENOMIC DNA]</scope>
    <source>
        <strain evidence="2">Yugu1</strain>
    </source>
</reference>
<reference evidence="2" key="2">
    <citation type="submission" date="2015-07" db="EMBL/GenBank/DDBJ databases">
        <authorList>
            <person name="Noorani M."/>
        </authorList>
    </citation>
    <scope>NUCLEOTIDE SEQUENCE</scope>
    <source>
        <strain evidence="2">Yugu1</strain>
    </source>
</reference>
<protein>
    <submittedName>
        <fullName evidence="2">Uncharacterized protein</fullName>
    </submittedName>
</protein>
<name>A0A368PNY0_SETIT</name>
<dbReference type="EMBL" id="CM003528">
    <property type="protein sequence ID" value="RCV07481.1"/>
    <property type="molecule type" value="Genomic_DNA"/>
</dbReference>
<sequence>MAGDPVARGRWPGRRERWRRGAGSRGAGPHGGALLGLEPDLEPVVGVAAEADMPLMGDDGWVPPDRRVFRPLPPPAVVLYVCRACGRTFDAGFRSLFTCLGVPRLAPLFACFLRMMIV</sequence>
<evidence type="ECO:0000313" key="2">
    <source>
        <dbReference type="EMBL" id="RCV07481.1"/>
    </source>
</evidence>
<gene>
    <name evidence="2" type="ORF">SETIT_1G248400v2</name>
</gene>
<evidence type="ECO:0000256" key="1">
    <source>
        <dbReference type="SAM" id="MobiDB-lite"/>
    </source>
</evidence>
<proteinExistence type="predicted"/>